<dbReference type="Pfam" id="PF09479">
    <property type="entry name" value="Flg_new"/>
    <property type="match status" value="1"/>
</dbReference>
<comment type="subcellular location">
    <subcellularLocation>
        <location evidence="1">Cell envelope</location>
    </subcellularLocation>
</comment>
<dbReference type="Gene3D" id="3.80.10.10">
    <property type="entry name" value="Ribonuclease Inhibitor"/>
    <property type="match status" value="1"/>
</dbReference>
<feature type="chain" id="PRO_5009177630" description="BspA family leucine-rich repeat surface protein" evidence="3">
    <location>
        <begin position="27"/>
        <end position="590"/>
    </location>
</feature>
<evidence type="ECO:0000256" key="2">
    <source>
        <dbReference type="SAM" id="MobiDB-lite"/>
    </source>
</evidence>
<dbReference type="NCBIfam" id="TIGR02167">
    <property type="entry name" value="Liste_lipo_26"/>
    <property type="match status" value="5"/>
</dbReference>
<sequence>MKKSKIGLLVSMTLMASTLTPLSSVAEQVSDEQIDNQLEIENPTIPDKGEISVDEETEDTGLDKENDLEKPIAIPEVNGEVVDDLKNEAVDSTIIDQGIMESGVWKYYSNGLLYMDGVVYPSDINKWKEYFSNVLSIEIGHAALIGDFTSFFSVFVNLESVTMGETYLNEITNMNRMFADLTNLKYVSFGAAEPRYKSVSVTNIARMFFNCINLKRVDLSMIDTSKVTNMGYMFYGCSDLIELDVSGFDTSKVTDMGYVFQGCSDLTELDVSGFDTSKVTNMASLFSNCSGLTELDVSGFDTSKVTNMQVMFANCSGLTELDLSGFDTSKVMITSLMFSRCSGLTEISISKDFKFGTTTYFPTLSGKYAWQEENNRQLFFSADDMIAYHNDSNETNTYRKVAYVELTMNAKGGEFKDGSEKITQIKVVDELWEEQIPTKENYQFDGWYLDEEYTREFEFSQPATESLTIFAKWLENYTVTIPATIDLISEDKLTISGINNGSGTLKVNLKGAESQISDFTRLRLTHKQNADITVHTILKWEQLSSDIWNVLTIESEASSVSKSADIGLIKPENAQAGDYEGQLVFSIRYE</sequence>
<dbReference type="GO" id="GO:0030313">
    <property type="term" value="C:cell envelope"/>
    <property type="evidence" value="ECO:0007669"/>
    <property type="project" value="UniProtKB-SubCell"/>
</dbReference>
<evidence type="ECO:0000256" key="1">
    <source>
        <dbReference type="ARBA" id="ARBA00004196"/>
    </source>
</evidence>
<reference evidence="5" key="1">
    <citation type="submission" date="2016-09" db="EMBL/GenBank/DDBJ databases">
        <authorList>
            <person name="Gulvik C.A."/>
        </authorList>
    </citation>
    <scope>NUCLEOTIDE SEQUENCE [LARGE SCALE GENOMIC DNA]</scope>
    <source>
        <strain evidence="5">LMG 8895</strain>
    </source>
</reference>
<feature type="region of interest" description="Disordered" evidence="2">
    <location>
        <begin position="40"/>
        <end position="61"/>
    </location>
</feature>
<dbReference type="InterPro" id="IPR013378">
    <property type="entry name" value="InlB-like_B-rpt"/>
</dbReference>
<dbReference type="Pfam" id="PF03382">
    <property type="entry name" value="DUF285"/>
    <property type="match status" value="1"/>
</dbReference>
<dbReference type="InterPro" id="IPR032675">
    <property type="entry name" value="LRR_dom_sf"/>
</dbReference>
<dbReference type="PANTHER" id="PTHR13318">
    <property type="entry name" value="PARTNER OF PAIRED, ISOFORM B-RELATED"/>
    <property type="match status" value="1"/>
</dbReference>
<dbReference type="Proteomes" id="UP000095094">
    <property type="component" value="Unassembled WGS sequence"/>
</dbReference>
<accession>A0A1E5GPD3</accession>
<evidence type="ECO:0000313" key="5">
    <source>
        <dbReference type="Proteomes" id="UP000095094"/>
    </source>
</evidence>
<feature type="signal peptide" evidence="3">
    <location>
        <begin position="1"/>
        <end position="26"/>
    </location>
</feature>
<gene>
    <name evidence="4" type="ORF">BCR25_19250</name>
</gene>
<dbReference type="InterPro" id="IPR042229">
    <property type="entry name" value="Listeria/Bacterioides_rpt_sf"/>
</dbReference>
<dbReference type="InterPro" id="IPR005046">
    <property type="entry name" value="DUF285"/>
</dbReference>
<dbReference type="GO" id="GO:0019005">
    <property type="term" value="C:SCF ubiquitin ligase complex"/>
    <property type="evidence" value="ECO:0007669"/>
    <property type="project" value="TreeGrafter"/>
</dbReference>
<evidence type="ECO:0000313" key="4">
    <source>
        <dbReference type="EMBL" id="OEG14568.1"/>
    </source>
</evidence>
<dbReference type="OrthoDB" id="2323731at2"/>
<proteinExistence type="predicted"/>
<dbReference type="EMBL" id="MIJY01000021">
    <property type="protein sequence ID" value="OEG14568.1"/>
    <property type="molecule type" value="Genomic_DNA"/>
</dbReference>
<organism evidence="4 5">
    <name type="scientific">Enterococcus termitis</name>
    <dbReference type="NCBI Taxonomy" id="332950"/>
    <lineage>
        <taxon>Bacteria</taxon>
        <taxon>Bacillati</taxon>
        <taxon>Bacillota</taxon>
        <taxon>Bacilli</taxon>
        <taxon>Lactobacillales</taxon>
        <taxon>Enterococcaceae</taxon>
        <taxon>Enterococcus</taxon>
    </lineage>
</organism>
<evidence type="ECO:0000256" key="3">
    <source>
        <dbReference type="SAM" id="SignalP"/>
    </source>
</evidence>
<keyword evidence="3" id="KW-0732">Signal</keyword>
<dbReference type="Gene3D" id="2.60.40.4270">
    <property type="entry name" value="Listeria-Bacteroides repeat domain"/>
    <property type="match status" value="1"/>
</dbReference>
<dbReference type="InterPro" id="IPR011889">
    <property type="entry name" value="Liste_lipo_26"/>
</dbReference>
<dbReference type="NCBIfam" id="TIGR02543">
    <property type="entry name" value="List_Bact_rpt"/>
    <property type="match status" value="1"/>
</dbReference>
<comment type="caution">
    <text evidence="4">The sequence shown here is derived from an EMBL/GenBank/DDBJ whole genome shotgun (WGS) entry which is preliminary data.</text>
</comment>
<keyword evidence="5" id="KW-1185">Reference proteome</keyword>
<dbReference type="SUPFAM" id="SSF52058">
    <property type="entry name" value="L domain-like"/>
    <property type="match status" value="1"/>
</dbReference>
<protein>
    <recommendedName>
        <fullName evidence="6">BspA family leucine-rich repeat surface protein</fullName>
    </recommendedName>
</protein>
<evidence type="ECO:0008006" key="6">
    <source>
        <dbReference type="Google" id="ProtNLM"/>
    </source>
</evidence>
<dbReference type="AlphaFoldDB" id="A0A1E5GPD3"/>
<name>A0A1E5GPD3_9ENTE</name>
<dbReference type="GO" id="GO:0031146">
    <property type="term" value="P:SCF-dependent proteasomal ubiquitin-dependent protein catabolic process"/>
    <property type="evidence" value="ECO:0007669"/>
    <property type="project" value="TreeGrafter"/>
</dbReference>
<dbReference type="RefSeq" id="WP_069663530.1">
    <property type="nucleotide sequence ID" value="NZ_JBHUJJ010000001.1"/>
</dbReference>